<reference evidence="9" key="1">
    <citation type="submission" date="2020-07" db="EMBL/GenBank/DDBJ databases">
        <title>Huge and variable diversity of episymbiotic CPR bacteria and DPANN archaea in groundwater ecosystems.</title>
        <authorList>
            <person name="He C.Y."/>
            <person name="Keren R."/>
            <person name="Whittaker M."/>
            <person name="Farag I.F."/>
            <person name="Doudna J."/>
            <person name="Cate J.H.D."/>
            <person name="Banfield J.F."/>
        </authorList>
    </citation>
    <scope>NUCLEOTIDE SEQUENCE</scope>
    <source>
        <strain evidence="9">NC_groundwater_717_Ag_S-0.2um_59_8</strain>
    </source>
</reference>
<evidence type="ECO:0000313" key="9">
    <source>
        <dbReference type="EMBL" id="MBI3016273.1"/>
    </source>
</evidence>
<dbReference type="AlphaFoldDB" id="A0A932GRX3"/>
<dbReference type="GO" id="GO:0017004">
    <property type="term" value="P:cytochrome complex assembly"/>
    <property type="evidence" value="ECO:0007669"/>
    <property type="project" value="UniProtKB-KW"/>
</dbReference>
<proteinExistence type="inferred from homology"/>
<accession>A0A932GRX3</accession>
<feature type="transmembrane region" description="Helical" evidence="7">
    <location>
        <begin position="12"/>
        <end position="36"/>
    </location>
</feature>
<comment type="subcellular location">
    <subcellularLocation>
        <location evidence="1">Membrane</location>
        <topology evidence="1">Multi-pass membrane protein</topology>
    </subcellularLocation>
</comment>
<evidence type="ECO:0000256" key="4">
    <source>
        <dbReference type="ARBA" id="ARBA00022748"/>
    </source>
</evidence>
<comment type="caution">
    <text evidence="9">The sequence shown here is derived from an EMBL/GenBank/DDBJ whole genome shotgun (WGS) entry which is preliminary data.</text>
</comment>
<keyword evidence="3 7" id="KW-0812">Transmembrane</keyword>
<dbReference type="PANTHER" id="PTHR31272:SF4">
    <property type="entry name" value="CYTOCHROME C-TYPE BIOGENESIS PROTEIN HI_1454-RELATED"/>
    <property type="match status" value="1"/>
</dbReference>
<dbReference type="GO" id="GO:0016020">
    <property type="term" value="C:membrane"/>
    <property type="evidence" value="ECO:0007669"/>
    <property type="project" value="UniProtKB-SubCell"/>
</dbReference>
<keyword evidence="6 7" id="KW-0472">Membrane</keyword>
<dbReference type="InterPro" id="IPR003834">
    <property type="entry name" value="Cyt_c_assmbl_TM_dom"/>
</dbReference>
<gene>
    <name evidence="9" type="ORF">HYY65_14690</name>
</gene>
<dbReference type="Proteomes" id="UP000741360">
    <property type="component" value="Unassembled WGS sequence"/>
</dbReference>
<dbReference type="PANTHER" id="PTHR31272">
    <property type="entry name" value="CYTOCHROME C-TYPE BIOGENESIS PROTEIN HI_1454-RELATED"/>
    <property type="match status" value="1"/>
</dbReference>
<evidence type="ECO:0000256" key="7">
    <source>
        <dbReference type="SAM" id="Phobius"/>
    </source>
</evidence>
<feature type="transmembrane region" description="Helical" evidence="7">
    <location>
        <begin position="133"/>
        <end position="159"/>
    </location>
</feature>
<protein>
    <submittedName>
        <fullName evidence="9">Cytochrome c biogenesis protein CcdA</fullName>
    </submittedName>
</protein>
<evidence type="ECO:0000313" key="10">
    <source>
        <dbReference type="Proteomes" id="UP000741360"/>
    </source>
</evidence>
<evidence type="ECO:0000256" key="2">
    <source>
        <dbReference type="ARBA" id="ARBA00006143"/>
    </source>
</evidence>
<feature type="transmembrane region" description="Helical" evidence="7">
    <location>
        <begin position="204"/>
        <end position="225"/>
    </location>
</feature>
<evidence type="ECO:0000256" key="1">
    <source>
        <dbReference type="ARBA" id="ARBA00004141"/>
    </source>
</evidence>
<feature type="transmembrane region" description="Helical" evidence="7">
    <location>
        <begin position="171"/>
        <end position="192"/>
    </location>
</feature>
<keyword evidence="4" id="KW-0201">Cytochrome c-type biogenesis</keyword>
<feature type="transmembrane region" description="Helical" evidence="7">
    <location>
        <begin position="92"/>
        <end position="112"/>
    </location>
</feature>
<organism evidence="9 10">
    <name type="scientific">Tectimicrobiota bacterium</name>
    <dbReference type="NCBI Taxonomy" id="2528274"/>
    <lineage>
        <taxon>Bacteria</taxon>
        <taxon>Pseudomonadati</taxon>
        <taxon>Nitrospinota/Tectimicrobiota group</taxon>
        <taxon>Candidatus Tectimicrobiota</taxon>
    </lineage>
</organism>
<dbReference type="InterPro" id="IPR051790">
    <property type="entry name" value="Cytochrome_c-biogenesis_DsbD"/>
</dbReference>
<dbReference type="EMBL" id="JACPSX010000283">
    <property type="protein sequence ID" value="MBI3016273.1"/>
    <property type="molecule type" value="Genomic_DNA"/>
</dbReference>
<dbReference type="Pfam" id="PF02683">
    <property type="entry name" value="DsbD_TM"/>
    <property type="match status" value="1"/>
</dbReference>
<keyword evidence="5 7" id="KW-1133">Transmembrane helix</keyword>
<name>A0A932GRX3_UNCTE</name>
<sequence length="248" mass="26667">MVAPAEVSSVIALGAGAFSFLSPCVLPLVPSYLSFVAGSSLEELQDPGKLKEVRGRVIVRSLWFILGFSLVFLTLGGSFSLAGRSLFQYQDLIRQIGGGLIVLFGLAISGLIRFGPLMQVKQFQVKSRPGSYLGAFLVGVTFAVGWTPCVGPVLSSILLLATTSEEVRQGIALLGLYSIGLAVPFFLSSLGMNSFLRLFRRYRGLVPVIHTVGGLVLVIVGVLLLTNTFTALNSYAIQITPRWLLERL</sequence>
<comment type="similarity">
    <text evidence="2">Belongs to the DsbD family.</text>
</comment>
<evidence type="ECO:0000259" key="8">
    <source>
        <dbReference type="Pfam" id="PF02683"/>
    </source>
</evidence>
<feature type="domain" description="Cytochrome C biogenesis protein transmembrane" evidence="8">
    <location>
        <begin position="11"/>
        <end position="225"/>
    </location>
</feature>
<evidence type="ECO:0000256" key="6">
    <source>
        <dbReference type="ARBA" id="ARBA00023136"/>
    </source>
</evidence>
<evidence type="ECO:0000256" key="5">
    <source>
        <dbReference type="ARBA" id="ARBA00022989"/>
    </source>
</evidence>
<feature type="transmembrane region" description="Helical" evidence="7">
    <location>
        <begin position="57"/>
        <end position="80"/>
    </location>
</feature>
<evidence type="ECO:0000256" key="3">
    <source>
        <dbReference type="ARBA" id="ARBA00022692"/>
    </source>
</evidence>